<dbReference type="InterPro" id="IPR025110">
    <property type="entry name" value="AMP-bd_C"/>
</dbReference>
<proteinExistence type="predicted"/>
<dbReference type="PANTHER" id="PTHR24096">
    <property type="entry name" value="LONG-CHAIN-FATTY-ACID--COA LIGASE"/>
    <property type="match status" value="1"/>
</dbReference>
<dbReference type="InterPro" id="IPR000873">
    <property type="entry name" value="AMP-dep_synth/lig_dom"/>
</dbReference>
<evidence type="ECO:0000259" key="2">
    <source>
        <dbReference type="Pfam" id="PF13193"/>
    </source>
</evidence>
<name>A0A5S9LZP7_BACIA</name>
<feature type="domain" description="AMP-binding enzyme C-terminal" evidence="2">
    <location>
        <begin position="167"/>
        <end position="214"/>
    </location>
</feature>
<evidence type="ECO:0000313" key="4">
    <source>
        <dbReference type="Proteomes" id="UP000464658"/>
    </source>
</evidence>
<evidence type="ECO:0008006" key="5">
    <source>
        <dbReference type="Google" id="ProtNLM"/>
    </source>
</evidence>
<reference evidence="3 4" key="1">
    <citation type="submission" date="2019-12" db="EMBL/GenBank/DDBJ databases">
        <title>Full genome sequence of a Bacillus safensis strain isolated from commercially available natto in Indonesia.</title>
        <authorList>
            <person name="Yoshida M."/>
            <person name="Uomi M."/>
            <person name="Waturangi D."/>
            <person name="Ekaputri J.J."/>
            <person name="Setiamarga D.H.E."/>
        </authorList>
    </citation>
    <scope>NUCLEOTIDE SEQUENCE [LARGE SCALE GENOMIC DNA]</scope>
    <source>
        <strain evidence="3 4">IDN1</strain>
    </source>
</reference>
<organism evidence="3 4">
    <name type="scientific">Bacillus safensis</name>
    <dbReference type="NCBI Taxonomy" id="561879"/>
    <lineage>
        <taxon>Bacteria</taxon>
        <taxon>Bacillati</taxon>
        <taxon>Bacillota</taxon>
        <taxon>Bacilli</taxon>
        <taxon>Bacillales</taxon>
        <taxon>Bacillaceae</taxon>
        <taxon>Bacillus</taxon>
    </lineage>
</organism>
<dbReference type="Gene3D" id="3.30.300.30">
    <property type="match status" value="1"/>
</dbReference>
<dbReference type="Pfam" id="PF00501">
    <property type="entry name" value="AMP-binding"/>
    <property type="match status" value="1"/>
</dbReference>
<sequence length="232" mass="26018">MMAFPSAYTYMLEEMKRGSYDLSSFEIAISGGTKVPVRLIKDYKEAGIQMMHGYGSTEAWVVSAWHPAMGEDKMGSAGKVDPDVEVKIVHPETDETLPAGEIGEVVMRSPFYFLGYYHQPDATAKVLKDGWFHMGDAGYLDKDGFLFITGRYKDVILYGGDNIYPDQVEEVIEQIPGVIESAVIGVPDELYGEVPSAYIVKRRIRRFLRRRCGELLSGTFGRLQSAIHSFHQ</sequence>
<evidence type="ECO:0000313" key="3">
    <source>
        <dbReference type="EMBL" id="BBP86847.1"/>
    </source>
</evidence>
<dbReference type="Proteomes" id="UP000464658">
    <property type="component" value="Chromosome"/>
</dbReference>
<feature type="domain" description="AMP-dependent synthetase/ligase" evidence="1">
    <location>
        <begin position="1"/>
        <end position="117"/>
    </location>
</feature>
<accession>A0A5S9LZP7</accession>
<dbReference type="CDD" id="cd04433">
    <property type="entry name" value="AFD_class_I"/>
    <property type="match status" value="1"/>
</dbReference>
<dbReference type="AlphaFoldDB" id="A0A5S9LZP7"/>
<dbReference type="SUPFAM" id="SSF56801">
    <property type="entry name" value="Acetyl-CoA synthetase-like"/>
    <property type="match status" value="1"/>
</dbReference>
<protein>
    <recommendedName>
        <fullName evidence="5">AMP-dependent synthetase/ligase domain-containing protein</fullName>
    </recommendedName>
</protein>
<dbReference type="GO" id="GO:0016405">
    <property type="term" value="F:CoA-ligase activity"/>
    <property type="evidence" value="ECO:0007669"/>
    <property type="project" value="TreeGrafter"/>
</dbReference>
<gene>
    <name evidence="3" type="ORF">BsIDN1_04650</name>
</gene>
<dbReference type="InterPro" id="IPR045851">
    <property type="entry name" value="AMP-bd_C_sf"/>
</dbReference>
<dbReference type="Gene3D" id="3.40.50.12780">
    <property type="entry name" value="N-terminal domain of ligase-like"/>
    <property type="match status" value="1"/>
</dbReference>
<dbReference type="EMBL" id="AP021906">
    <property type="protein sequence ID" value="BBP86847.1"/>
    <property type="molecule type" value="Genomic_DNA"/>
</dbReference>
<dbReference type="Pfam" id="PF13193">
    <property type="entry name" value="AMP-binding_C"/>
    <property type="match status" value="1"/>
</dbReference>
<evidence type="ECO:0000259" key="1">
    <source>
        <dbReference type="Pfam" id="PF00501"/>
    </source>
</evidence>
<dbReference type="InterPro" id="IPR042099">
    <property type="entry name" value="ANL_N_sf"/>
</dbReference>